<feature type="transmembrane region" description="Helical" evidence="2">
    <location>
        <begin position="134"/>
        <end position="156"/>
    </location>
</feature>
<keyword evidence="2" id="KW-0812">Transmembrane</keyword>
<proteinExistence type="predicted"/>
<dbReference type="Proteomes" id="UP001185899">
    <property type="component" value="Unassembled WGS sequence"/>
</dbReference>
<evidence type="ECO:0000313" key="5">
    <source>
        <dbReference type="Proteomes" id="UP001185899"/>
    </source>
</evidence>
<feature type="transmembrane region" description="Helical" evidence="2">
    <location>
        <begin position="176"/>
        <end position="195"/>
    </location>
</feature>
<feature type="transmembrane region" description="Helical" evidence="2">
    <location>
        <begin position="7"/>
        <end position="36"/>
    </location>
</feature>
<evidence type="ECO:0000256" key="1">
    <source>
        <dbReference type="SAM" id="MobiDB-lite"/>
    </source>
</evidence>
<keyword evidence="2" id="KW-0472">Membrane</keyword>
<feature type="transmembrane region" description="Helical" evidence="2">
    <location>
        <begin position="267"/>
        <end position="298"/>
    </location>
</feature>
<sequence length="456" mass="46414">MSTELIPILALVVMFLAATVFPVNMGALGFVAAFFVGTLAVGMGADDIIAGFPSSLFLTLVGITYLFAIAQNNGTVDLLVRGAVRLVGGRVALIPWVMFGITGVLTSIGALGPAAVAIVAPIALGFAARYKINALLMGMMVIHGAQAGGFSPISIYGVTVNNIAANAGLVNSPLTLFLGSLFFNAAIGALLFMFLGGRSLIGRSVHDEDGTRPDGDTGGVGGSGSRTVMRGFGASTPRPSGQTVTVENAPPLATAVKAITFDQILTLVGLASLALFALVLDLDVGFIAMTVAVILALASPKAQKGAINQISWSTVLLIGGVLTFVGVLQEAGTVEYVGDSVASIGIPLLVALLLCYIGAIVSAFASSTAILGVTIPLAVPFLLAGEVGAIGVIVALSIASTIVDVSPFSTNGALVLANAQDIDRDVFYKQILKYSALVVVIGPLIAWALLVVPGWM</sequence>
<feature type="transmembrane region" description="Helical" evidence="2">
    <location>
        <begin position="340"/>
        <end position="365"/>
    </location>
</feature>
<evidence type="ECO:0000313" key="4">
    <source>
        <dbReference type="EMBL" id="MDV6232305.1"/>
    </source>
</evidence>
<dbReference type="InterPro" id="IPR009827">
    <property type="entry name" value="MatC_N"/>
</dbReference>
<dbReference type="EMBL" id="JAWLKE010000006">
    <property type="protein sequence ID" value="MDV6232305.1"/>
    <property type="molecule type" value="Genomic_DNA"/>
</dbReference>
<feature type="region of interest" description="Disordered" evidence="1">
    <location>
        <begin position="205"/>
        <end position="226"/>
    </location>
</feature>
<keyword evidence="5" id="KW-1185">Reference proteome</keyword>
<feature type="compositionally biased region" description="Basic and acidic residues" evidence="1">
    <location>
        <begin position="205"/>
        <end position="215"/>
    </location>
</feature>
<reference evidence="4 5" key="1">
    <citation type="submission" date="2023-10" db="EMBL/GenBank/DDBJ databases">
        <title>Development of a sustainable strategy for remediation of hydrocarbon-contaminated territories based on the waste exchange concept.</title>
        <authorList>
            <person name="Krivoruchko A."/>
        </authorList>
    </citation>
    <scope>NUCLEOTIDE SEQUENCE [LARGE SCALE GENOMIC DNA]</scope>
    <source>
        <strain evidence="4 5">IEGM 1322</strain>
    </source>
</reference>
<organism evidence="4 5">
    <name type="scientific">Rhodococcus cercidiphylli</name>
    <dbReference type="NCBI Taxonomy" id="489916"/>
    <lineage>
        <taxon>Bacteria</taxon>
        <taxon>Bacillati</taxon>
        <taxon>Actinomycetota</taxon>
        <taxon>Actinomycetes</taxon>
        <taxon>Mycobacteriales</taxon>
        <taxon>Nocardiaceae</taxon>
        <taxon>Rhodococcus</taxon>
    </lineage>
</organism>
<feature type="transmembrane region" description="Helical" evidence="2">
    <location>
        <begin position="310"/>
        <end position="328"/>
    </location>
</feature>
<feature type="transmembrane region" description="Helical" evidence="2">
    <location>
        <begin position="48"/>
        <end position="70"/>
    </location>
</feature>
<keyword evidence="2" id="KW-1133">Transmembrane helix</keyword>
<evidence type="ECO:0000259" key="3">
    <source>
        <dbReference type="Pfam" id="PF07158"/>
    </source>
</evidence>
<feature type="domain" description="Dicarboxylate carrier MatC N-terminal" evidence="3">
    <location>
        <begin position="1"/>
        <end position="149"/>
    </location>
</feature>
<comment type="caution">
    <text evidence="4">The sequence shown here is derived from an EMBL/GenBank/DDBJ whole genome shotgun (WGS) entry which is preliminary data.</text>
</comment>
<evidence type="ECO:0000256" key="2">
    <source>
        <dbReference type="SAM" id="Phobius"/>
    </source>
</evidence>
<accession>A0ABU4B1D7</accession>
<gene>
    <name evidence="4" type="ORF">R3P95_17270</name>
</gene>
<feature type="transmembrane region" description="Helical" evidence="2">
    <location>
        <begin position="434"/>
        <end position="455"/>
    </location>
</feature>
<protein>
    <submittedName>
        <fullName evidence="4">SLC13 family permease</fullName>
    </submittedName>
</protein>
<dbReference type="RefSeq" id="WP_068054349.1">
    <property type="nucleotide sequence ID" value="NZ_JAWLKE010000006.1"/>
</dbReference>
<dbReference type="Pfam" id="PF07158">
    <property type="entry name" value="MatC_N"/>
    <property type="match status" value="1"/>
</dbReference>
<name>A0ABU4B1D7_9NOCA</name>
<feature type="transmembrane region" description="Helical" evidence="2">
    <location>
        <begin position="377"/>
        <end position="399"/>
    </location>
</feature>
<feature type="transmembrane region" description="Helical" evidence="2">
    <location>
        <begin position="107"/>
        <end position="127"/>
    </location>
</feature>